<dbReference type="GO" id="GO:0005886">
    <property type="term" value="C:plasma membrane"/>
    <property type="evidence" value="ECO:0007669"/>
    <property type="project" value="UniProtKB-SubCell"/>
</dbReference>
<dbReference type="Proteomes" id="UP000239326">
    <property type="component" value="Chromosome"/>
</dbReference>
<dbReference type="Pfam" id="PF01595">
    <property type="entry name" value="CNNM"/>
    <property type="match status" value="1"/>
</dbReference>
<evidence type="ECO:0000256" key="4">
    <source>
        <dbReference type="ARBA" id="ARBA00022519"/>
    </source>
</evidence>
<dbReference type="InterPro" id="IPR000644">
    <property type="entry name" value="CBS_dom"/>
</dbReference>
<keyword evidence="8 13" id="KW-0129">CBS domain</keyword>
<dbReference type="PROSITE" id="PS51846">
    <property type="entry name" value="CNNM"/>
    <property type="match status" value="1"/>
</dbReference>
<accession>A0A2S0MXD6</accession>
<evidence type="ECO:0000256" key="12">
    <source>
        <dbReference type="ARBA" id="ARBA00039818"/>
    </source>
</evidence>
<proteinExistence type="inferred from homology"/>
<keyword evidence="3" id="KW-1003">Cell membrane</keyword>
<feature type="transmembrane region" description="Helical" evidence="15">
    <location>
        <begin position="100"/>
        <end position="120"/>
    </location>
</feature>
<dbReference type="EMBL" id="CP027669">
    <property type="protein sequence ID" value="AVO40544.1"/>
    <property type="molecule type" value="Genomic_DNA"/>
</dbReference>
<keyword evidence="6" id="KW-0677">Repeat</keyword>
<evidence type="ECO:0000259" key="17">
    <source>
        <dbReference type="PROSITE" id="PS51846"/>
    </source>
</evidence>
<dbReference type="OrthoDB" id="9797674at2"/>
<dbReference type="CDD" id="cd04590">
    <property type="entry name" value="CBS_pair_CorC_HlyC_assoc"/>
    <property type="match status" value="1"/>
</dbReference>
<dbReference type="KEGG" id="simp:C6571_03930"/>
<evidence type="ECO:0000256" key="5">
    <source>
        <dbReference type="ARBA" id="ARBA00022692"/>
    </source>
</evidence>
<protein>
    <recommendedName>
        <fullName evidence="12">Polyamine export protein</fullName>
    </recommendedName>
</protein>
<dbReference type="AlphaFoldDB" id="A0A2S0MXD6"/>
<dbReference type="GO" id="GO:0050660">
    <property type="term" value="F:flavin adenine dinucleotide binding"/>
    <property type="evidence" value="ECO:0007669"/>
    <property type="project" value="InterPro"/>
</dbReference>
<evidence type="ECO:0000259" key="16">
    <source>
        <dbReference type="PROSITE" id="PS51371"/>
    </source>
</evidence>
<dbReference type="Pfam" id="PF03471">
    <property type="entry name" value="CorC_HlyC"/>
    <property type="match status" value="1"/>
</dbReference>
<reference evidence="18 19" key="1">
    <citation type="submission" date="2018-03" db="EMBL/GenBank/DDBJ databases">
        <title>Genome sequencing of Simplicispira sp.</title>
        <authorList>
            <person name="Kim S.-J."/>
            <person name="Heo J."/>
            <person name="Kwon S.-W."/>
        </authorList>
    </citation>
    <scope>NUCLEOTIDE SEQUENCE [LARGE SCALE GENOMIC DNA]</scope>
    <source>
        <strain evidence="18 19">SC1-8</strain>
    </source>
</reference>
<dbReference type="InterPro" id="IPR002550">
    <property type="entry name" value="CNNM"/>
</dbReference>
<feature type="domain" description="CBS" evidence="16">
    <location>
        <begin position="282"/>
        <end position="342"/>
    </location>
</feature>
<feature type="transmembrane region" description="Helical" evidence="15">
    <location>
        <begin position="132"/>
        <end position="154"/>
    </location>
</feature>
<dbReference type="SUPFAM" id="SSF54631">
    <property type="entry name" value="CBS-domain pair"/>
    <property type="match status" value="1"/>
</dbReference>
<dbReference type="PANTHER" id="PTHR22777">
    <property type="entry name" value="HEMOLYSIN-RELATED"/>
    <property type="match status" value="1"/>
</dbReference>
<evidence type="ECO:0000256" key="7">
    <source>
        <dbReference type="ARBA" id="ARBA00022989"/>
    </source>
</evidence>
<evidence type="ECO:0000256" key="14">
    <source>
        <dbReference type="PROSITE-ProRule" id="PRU01193"/>
    </source>
</evidence>
<dbReference type="SUPFAM" id="SSF56176">
    <property type="entry name" value="FAD-binding/transporter-associated domain-like"/>
    <property type="match status" value="1"/>
</dbReference>
<evidence type="ECO:0000313" key="19">
    <source>
        <dbReference type="Proteomes" id="UP000239326"/>
    </source>
</evidence>
<feature type="domain" description="CNNM transmembrane" evidence="17">
    <location>
        <begin position="1"/>
        <end position="197"/>
    </location>
</feature>
<evidence type="ECO:0000256" key="9">
    <source>
        <dbReference type="ARBA" id="ARBA00023136"/>
    </source>
</evidence>
<keyword evidence="19" id="KW-1185">Reference proteome</keyword>
<evidence type="ECO:0000313" key="18">
    <source>
        <dbReference type="EMBL" id="AVO40544.1"/>
    </source>
</evidence>
<sequence length="435" mass="48392">MLQDLFFIALLIAASAFFSAAEISLAASRRLRLRQLADDGDPRADRVLRLQEQPGDYFTVVQIGQNAVAILGGIVGEAALSPTFSAFFENWLSPTTAQNLGFFGSFLLVTSLFILFADLVPKRLGMADPEPIAVRLMRPMALCMALLKPLVWFYSRGADALFRLMGLTSLRDERVTSDDVLAMMEAGARAGVLAAREQQVITNVFELDTRTVSSAMSQRERVAFFRRDDADAVIRLRIAAEPFSTYPVCEGDIDHVVGYVDAKDLFQRVLNNQPISLADDSLVRKVLIVPDRLTLSEVLEQFQQAHEDFAVIVNEYSLVVGVVTLNDVMSTVMGDLVSPFDEEQIVRRDQDSWLIDGITPIEDVCHALSLDELPHDSEYETLAGFLMVMLRRVPRRTDSVLWGGYKFEVLDVDSYRIDQVMVSRVVPTSAPLGDA</sequence>
<keyword evidence="7 14" id="KW-1133">Transmembrane helix</keyword>
<evidence type="ECO:0000256" key="11">
    <source>
        <dbReference type="ARBA" id="ARBA00038280"/>
    </source>
</evidence>
<dbReference type="PANTHER" id="PTHR22777:SF16">
    <property type="entry name" value="POLYAMINE EXPORT PROTEIN"/>
    <property type="match status" value="1"/>
</dbReference>
<dbReference type="InterPro" id="IPR005170">
    <property type="entry name" value="Transptr-assoc_dom"/>
</dbReference>
<evidence type="ECO:0000256" key="15">
    <source>
        <dbReference type="SAM" id="Phobius"/>
    </source>
</evidence>
<dbReference type="InterPro" id="IPR044751">
    <property type="entry name" value="Ion_transp-like_CBS"/>
</dbReference>
<comment type="function">
    <text evidence="10">Involved in cadaverine and putrescine tolerance in stationary phase. May facilitate the efflux of both cadaverine and putrescine from the cytoplasm, reducing potentially toxic levels under certain stress conditions.</text>
</comment>
<evidence type="ECO:0000256" key="10">
    <source>
        <dbReference type="ARBA" id="ARBA00037177"/>
    </source>
</evidence>
<evidence type="ECO:0000256" key="2">
    <source>
        <dbReference type="ARBA" id="ARBA00022448"/>
    </source>
</evidence>
<dbReference type="InterPro" id="IPR036318">
    <property type="entry name" value="FAD-bd_PCMH-like_sf"/>
</dbReference>
<gene>
    <name evidence="18" type="ORF">C6571_03930</name>
</gene>
<keyword evidence="4" id="KW-0997">Cell inner membrane</keyword>
<dbReference type="Pfam" id="PF00571">
    <property type="entry name" value="CBS"/>
    <property type="match status" value="1"/>
</dbReference>
<dbReference type="PROSITE" id="PS51371">
    <property type="entry name" value="CBS"/>
    <property type="match status" value="1"/>
</dbReference>
<evidence type="ECO:0000256" key="8">
    <source>
        <dbReference type="ARBA" id="ARBA00023122"/>
    </source>
</evidence>
<evidence type="ECO:0000256" key="3">
    <source>
        <dbReference type="ARBA" id="ARBA00022475"/>
    </source>
</evidence>
<dbReference type="RefSeq" id="WP_106445535.1">
    <property type="nucleotide sequence ID" value="NZ_CP027669.1"/>
</dbReference>
<name>A0A2S0MXD6_9BURK</name>
<dbReference type="InterPro" id="IPR016169">
    <property type="entry name" value="FAD-bd_PCMH_sub2"/>
</dbReference>
<evidence type="ECO:0000256" key="13">
    <source>
        <dbReference type="PROSITE-ProRule" id="PRU00703"/>
    </source>
</evidence>
<comment type="similarity">
    <text evidence="11">Belongs to the UPF0053 family. PaeA subfamily.</text>
</comment>
<comment type="subcellular location">
    <subcellularLocation>
        <location evidence="1">Cell inner membrane</location>
        <topology evidence="1">Multi-pass membrane protein</topology>
    </subcellularLocation>
</comment>
<dbReference type="Gene3D" id="3.10.580.10">
    <property type="entry name" value="CBS-domain"/>
    <property type="match status" value="1"/>
</dbReference>
<organism evidence="18 19">
    <name type="scientific">Simplicispira suum</name>
    <dbReference type="NCBI Taxonomy" id="2109915"/>
    <lineage>
        <taxon>Bacteria</taxon>
        <taxon>Pseudomonadati</taxon>
        <taxon>Pseudomonadota</taxon>
        <taxon>Betaproteobacteria</taxon>
        <taxon>Burkholderiales</taxon>
        <taxon>Comamonadaceae</taxon>
        <taxon>Simplicispira</taxon>
    </lineage>
</organism>
<keyword evidence="9 14" id="KW-0472">Membrane</keyword>
<dbReference type="InterPro" id="IPR046342">
    <property type="entry name" value="CBS_dom_sf"/>
</dbReference>
<keyword evidence="2" id="KW-0813">Transport</keyword>
<evidence type="ECO:0000256" key="6">
    <source>
        <dbReference type="ARBA" id="ARBA00022737"/>
    </source>
</evidence>
<dbReference type="Gene3D" id="3.30.465.10">
    <property type="match status" value="1"/>
</dbReference>
<dbReference type="SMART" id="SM01091">
    <property type="entry name" value="CorC_HlyC"/>
    <property type="match status" value="1"/>
</dbReference>
<keyword evidence="5 14" id="KW-0812">Transmembrane</keyword>
<evidence type="ECO:0000256" key="1">
    <source>
        <dbReference type="ARBA" id="ARBA00004429"/>
    </source>
</evidence>